<dbReference type="EMBL" id="QAOL01000041">
    <property type="protein sequence ID" value="PTQ80137.1"/>
    <property type="molecule type" value="Genomic_DNA"/>
</dbReference>
<dbReference type="EMBL" id="OCMU01000002">
    <property type="protein sequence ID" value="SOD20812.1"/>
    <property type="molecule type" value="Genomic_DNA"/>
</dbReference>
<dbReference type="EMBL" id="FNLN01000040">
    <property type="protein sequence ID" value="SDU25812.1"/>
    <property type="molecule type" value="Genomic_DNA"/>
</dbReference>
<evidence type="ECO:0000313" key="7">
    <source>
        <dbReference type="Proteomes" id="UP000182882"/>
    </source>
</evidence>
<name>A0A0S3AM35_9PROT</name>
<dbReference type="Proteomes" id="UP000182882">
    <property type="component" value="Unassembled WGS sequence"/>
</dbReference>
<gene>
    <name evidence="2" type="ORF">C8R28_104124</name>
    <name evidence="3" type="ORF">SAMN05216406_1403</name>
    <name evidence="4" type="ORF">SAMN05421510_10223</name>
    <name evidence="5" type="ORF">SAMN06297164_2871</name>
</gene>
<keyword evidence="1" id="KW-1133">Transmembrane helix</keyword>
<reference evidence="3 6" key="1">
    <citation type="submission" date="2016-10" db="EMBL/GenBank/DDBJ databases">
        <authorList>
            <person name="de Groot N.N."/>
        </authorList>
    </citation>
    <scope>NUCLEOTIDE SEQUENCE [LARGE SCALE GENOMIC DNA]</scope>
    <source>
        <strain evidence="3">Nm10</strain>
        <strain evidence="4 6">Nm9</strain>
    </source>
</reference>
<evidence type="ECO:0000313" key="9">
    <source>
        <dbReference type="Proteomes" id="UP000244110"/>
    </source>
</evidence>
<dbReference type="KEGG" id="nur:ATY38_14080"/>
<dbReference type="Proteomes" id="UP000244110">
    <property type="component" value="Unassembled WGS sequence"/>
</dbReference>
<dbReference type="OrthoDB" id="8548611at2"/>
<dbReference type="Proteomes" id="UP000219335">
    <property type="component" value="Unassembled WGS sequence"/>
</dbReference>
<organism evidence="2 9">
    <name type="scientific">Nitrosomonas ureae</name>
    <dbReference type="NCBI Taxonomy" id="44577"/>
    <lineage>
        <taxon>Bacteria</taxon>
        <taxon>Pseudomonadati</taxon>
        <taxon>Pseudomonadota</taxon>
        <taxon>Betaproteobacteria</taxon>
        <taxon>Nitrosomonadales</taxon>
        <taxon>Nitrosomonadaceae</taxon>
        <taxon>Nitrosomonas</taxon>
    </lineage>
</organism>
<feature type="transmembrane region" description="Helical" evidence="1">
    <location>
        <begin position="105"/>
        <end position="123"/>
    </location>
</feature>
<evidence type="ECO:0000313" key="8">
    <source>
        <dbReference type="Proteomes" id="UP000219335"/>
    </source>
</evidence>
<evidence type="ECO:0000313" key="6">
    <source>
        <dbReference type="Proteomes" id="UP000181998"/>
    </source>
</evidence>
<reference evidence="5 8" key="3">
    <citation type="submission" date="2017-09" db="EMBL/GenBank/DDBJ databases">
        <authorList>
            <person name="Ehlers B."/>
            <person name="Leendertz F.H."/>
        </authorList>
    </citation>
    <scope>NUCLEOTIDE SEQUENCE [LARGE SCALE GENOMIC DNA]</scope>
    <source>
        <strain evidence="5 8">Nm42</strain>
    </source>
</reference>
<dbReference type="STRING" id="44577.ATY38_14080"/>
<dbReference type="EMBL" id="FOFX01000022">
    <property type="protein sequence ID" value="SEQ12164.1"/>
    <property type="molecule type" value="Genomic_DNA"/>
</dbReference>
<feature type="transmembrane region" description="Helical" evidence="1">
    <location>
        <begin position="62"/>
        <end position="85"/>
    </location>
</feature>
<evidence type="ECO:0000313" key="3">
    <source>
        <dbReference type="EMBL" id="SDU25812.1"/>
    </source>
</evidence>
<accession>A0A0S3AM35</accession>
<evidence type="ECO:0000313" key="4">
    <source>
        <dbReference type="EMBL" id="SEQ12164.1"/>
    </source>
</evidence>
<evidence type="ECO:0000313" key="5">
    <source>
        <dbReference type="EMBL" id="SOD20812.1"/>
    </source>
</evidence>
<dbReference type="RefSeq" id="WP_062559848.1">
    <property type="nucleotide sequence ID" value="NZ_CP013341.1"/>
</dbReference>
<dbReference type="Proteomes" id="UP000181998">
    <property type="component" value="Unassembled WGS sequence"/>
</dbReference>
<feature type="transmembrane region" description="Helical" evidence="1">
    <location>
        <begin position="20"/>
        <end position="41"/>
    </location>
</feature>
<proteinExistence type="predicted"/>
<evidence type="ECO:0000256" key="1">
    <source>
        <dbReference type="SAM" id="Phobius"/>
    </source>
</evidence>
<protein>
    <submittedName>
        <fullName evidence="2">Uncharacterized protein</fullName>
    </submittedName>
</protein>
<keyword evidence="1" id="KW-0472">Membrane</keyword>
<evidence type="ECO:0000313" key="2">
    <source>
        <dbReference type="EMBL" id="PTQ80137.1"/>
    </source>
</evidence>
<reference evidence="2 9" key="4">
    <citation type="submission" date="2018-04" db="EMBL/GenBank/DDBJ databases">
        <title>Active sludge and wastewater microbial communities from Klosterneuburg, Austria.</title>
        <authorList>
            <person name="Wagner M."/>
        </authorList>
    </citation>
    <scope>NUCLEOTIDE SEQUENCE [LARGE SCALE GENOMIC DNA]</scope>
    <source>
        <strain evidence="2 9">Nm4</strain>
    </source>
</reference>
<dbReference type="AlphaFoldDB" id="A0A0S3AM35"/>
<keyword evidence="7" id="KW-1185">Reference proteome</keyword>
<keyword evidence="1" id="KW-0812">Transmembrane</keyword>
<reference evidence="7" key="2">
    <citation type="submission" date="2016-10" db="EMBL/GenBank/DDBJ databases">
        <authorList>
            <person name="Varghese N."/>
            <person name="Submissions S."/>
        </authorList>
    </citation>
    <scope>NUCLEOTIDE SEQUENCE [LARGE SCALE GENOMIC DNA]</scope>
    <source>
        <strain evidence="7">Nm10</strain>
    </source>
</reference>
<sequence length="125" mass="13976">MSEEQKDAGVTTDESHSIRLRAVISWVVVIILICFGAFMLYKLTNFHNTPGDYWKIMVKEQFPVLVGLPMAGLGSLFVTLILRISTGPIEFEIGGLKFKGGAAPIVFWIICFMVIVLSINLLWQN</sequence>